<protein>
    <submittedName>
        <fullName evidence="1">Uncharacterized protein</fullName>
    </submittedName>
</protein>
<sequence>MLPQTRGDTEGEVNYLEILGAGDGGERVGRARASEIYGFRSHGIRIWVSLPMVPSITPRKQSKRTARGRPLTA</sequence>
<dbReference type="EMBL" id="AM486368">
    <property type="protein sequence ID" value="CAN84085.1"/>
    <property type="molecule type" value="Genomic_DNA"/>
</dbReference>
<accession>A5C8V1</accession>
<reference evidence="1" key="1">
    <citation type="journal article" date="2007" name="PLoS ONE">
        <title>The first genome sequence of an elite grapevine cultivar (Pinot noir Vitis vinifera L.): coping with a highly heterozygous genome.</title>
        <authorList>
            <person name="Velasco R."/>
            <person name="Zharkikh A."/>
            <person name="Troggio M."/>
            <person name="Cartwright D.A."/>
            <person name="Cestaro A."/>
            <person name="Pruss D."/>
            <person name="Pindo M."/>
            <person name="FitzGerald L.M."/>
            <person name="Vezzulli S."/>
            <person name="Reid J."/>
            <person name="Malacarne G."/>
            <person name="Iliev D."/>
            <person name="Coppola G."/>
            <person name="Wardell B."/>
            <person name="Micheletti D."/>
            <person name="Macalma T."/>
            <person name="Facci M."/>
            <person name="Mitchell J.T."/>
            <person name="Perazzolli M."/>
            <person name="Eldredge G."/>
            <person name="Gatto P."/>
            <person name="Oyzerski R."/>
            <person name="Moretto M."/>
            <person name="Gutin N."/>
            <person name="Stefanini M."/>
            <person name="Chen Y."/>
            <person name="Segala C."/>
            <person name="Davenport C."/>
            <person name="Dematte L."/>
            <person name="Mraz A."/>
            <person name="Battilana J."/>
            <person name="Stormo K."/>
            <person name="Costa F."/>
            <person name="Tao Q."/>
            <person name="Si-Ammour A."/>
            <person name="Harkins T."/>
            <person name="Lackey A."/>
            <person name="Perbost C."/>
            <person name="Taillon B."/>
            <person name="Stella A."/>
            <person name="Solovyev V."/>
            <person name="Fawcett J.A."/>
            <person name="Sterck L."/>
            <person name="Vandepoele K."/>
            <person name="Grando S.M."/>
            <person name="Toppo S."/>
            <person name="Moser C."/>
            <person name="Lanchbury J."/>
            <person name="Bogden R."/>
            <person name="Skolnick M."/>
            <person name="Sgaramella V."/>
            <person name="Bhatnagar S.K."/>
            <person name="Fontana P."/>
            <person name="Gutin A."/>
            <person name="Van de Peer Y."/>
            <person name="Salamini F."/>
            <person name="Viola R."/>
        </authorList>
    </citation>
    <scope>NUCLEOTIDE SEQUENCE</scope>
</reference>
<gene>
    <name evidence="1" type="ORF">VITISV_023629</name>
</gene>
<dbReference type="AlphaFoldDB" id="A5C8V1"/>
<organism evidence="1">
    <name type="scientific">Vitis vinifera</name>
    <name type="common">Grape</name>
    <dbReference type="NCBI Taxonomy" id="29760"/>
    <lineage>
        <taxon>Eukaryota</taxon>
        <taxon>Viridiplantae</taxon>
        <taxon>Streptophyta</taxon>
        <taxon>Embryophyta</taxon>
        <taxon>Tracheophyta</taxon>
        <taxon>Spermatophyta</taxon>
        <taxon>Magnoliopsida</taxon>
        <taxon>eudicotyledons</taxon>
        <taxon>Gunneridae</taxon>
        <taxon>Pentapetalae</taxon>
        <taxon>rosids</taxon>
        <taxon>Vitales</taxon>
        <taxon>Vitaceae</taxon>
        <taxon>Viteae</taxon>
        <taxon>Vitis</taxon>
    </lineage>
</organism>
<name>A5C8V1_VITVI</name>
<proteinExistence type="predicted"/>
<evidence type="ECO:0000313" key="1">
    <source>
        <dbReference type="EMBL" id="CAN84085.1"/>
    </source>
</evidence>